<dbReference type="AlphaFoldDB" id="A0A7U2F475"/>
<gene>
    <name evidence="1" type="ORF">JI435_408500</name>
</gene>
<organism evidence="1 2">
    <name type="scientific">Phaeosphaeria nodorum (strain SN15 / ATCC MYA-4574 / FGSC 10173)</name>
    <name type="common">Glume blotch fungus</name>
    <name type="synonym">Parastagonospora nodorum</name>
    <dbReference type="NCBI Taxonomy" id="321614"/>
    <lineage>
        <taxon>Eukaryota</taxon>
        <taxon>Fungi</taxon>
        <taxon>Dikarya</taxon>
        <taxon>Ascomycota</taxon>
        <taxon>Pezizomycotina</taxon>
        <taxon>Dothideomycetes</taxon>
        <taxon>Pleosporomycetidae</taxon>
        <taxon>Pleosporales</taxon>
        <taxon>Pleosporineae</taxon>
        <taxon>Phaeosphaeriaceae</taxon>
        <taxon>Parastagonospora</taxon>
    </lineage>
</organism>
<dbReference type="VEuPathDB" id="FungiDB:JI435_408500"/>
<accession>A0A7U2F475</accession>
<evidence type="ECO:0000313" key="2">
    <source>
        <dbReference type="Proteomes" id="UP000663193"/>
    </source>
</evidence>
<proteinExistence type="predicted"/>
<keyword evidence="2" id="KW-1185">Reference proteome</keyword>
<reference evidence="2" key="1">
    <citation type="journal article" date="2021" name="BMC Genomics">
        <title>Chromosome-level genome assembly and manually-curated proteome of model necrotroph Parastagonospora nodorum Sn15 reveals a genome-wide trove of candidate effector homologs, and redundancy of virulence-related functions within an accessory chromosome.</title>
        <authorList>
            <person name="Bertazzoni S."/>
            <person name="Jones D.A.B."/>
            <person name="Phan H.T."/>
            <person name="Tan K.-C."/>
            <person name="Hane J.K."/>
        </authorList>
    </citation>
    <scope>NUCLEOTIDE SEQUENCE [LARGE SCALE GENOMIC DNA]</scope>
    <source>
        <strain evidence="2">SN15 / ATCC MYA-4574 / FGSC 10173)</strain>
    </source>
</reference>
<dbReference type="Proteomes" id="UP000663193">
    <property type="component" value="Chromosome 6"/>
</dbReference>
<protein>
    <submittedName>
        <fullName evidence="1">Uncharacterized protein</fullName>
    </submittedName>
</protein>
<name>A0A7U2F475_PHANO</name>
<dbReference type="EMBL" id="CP069028">
    <property type="protein sequence ID" value="QRC96244.1"/>
    <property type="molecule type" value="Genomic_DNA"/>
</dbReference>
<evidence type="ECO:0000313" key="1">
    <source>
        <dbReference type="EMBL" id="QRC96244.1"/>
    </source>
</evidence>
<sequence length="45" mass="5188">MSRASFCSLLPTATPKIRTNCHTLAAHRPQLIIKAMRKERYASMW</sequence>